<dbReference type="InterPro" id="IPR050583">
    <property type="entry name" value="Mycobacterial_A85_antigen"/>
</dbReference>
<dbReference type="InterPro" id="IPR000801">
    <property type="entry name" value="Esterase-like"/>
</dbReference>
<dbReference type="GO" id="GO:0016787">
    <property type="term" value="F:hydrolase activity"/>
    <property type="evidence" value="ECO:0007669"/>
    <property type="project" value="UniProtKB-KW"/>
</dbReference>
<sequence>MRKNIKTVVVKPEGYDFQGKKKYPVVYLLHGYGGNYRNWITRVPQIQTLADQHQLMIVCPDGAIGSWYFDSPIDSSYQYETFVSKEVPDFIDGTYHTIADRKGRVITGLSMGGHGGMFIGFRHADRFSGCGSMSGALHVSMITKGYDVEKRLGDTALNKKYWQDWSVLKVIEQYPKDSLSIIIDCGIQDRIIGMSRAAHDKLMKLNIPHDYIERPGGHDWPYWRTAIDYQLLFFRKHFDKMLN</sequence>
<dbReference type="AlphaFoldDB" id="A0AAT9GFQ1"/>
<evidence type="ECO:0000313" key="1">
    <source>
        <dbReference type="EMBL" id="BFG69398.1"/>
    </source>
</evidence>
<keyword evidence="1" id="KW-0378">Hydrolase</keyword>
<dbReference type="PANTHER" id="PTHR48098">
    <property type="entry name" value="ENTEROCHELIN ESTERASE-RELATED"/>
    <property type="match status" value="1"/>
</dbReference>
<dbReference type="SUPFAM" id="SSF53474">
    <property type="entry name" value="alpha/beta-Hydrolases"/>
    <property type="match status" value="1"/>
</dbReference>
<name>A0AAT9GFQ1_9BACT</name>
<gene>
    <name evidence="1" type="ORF">KACHI17_02790</name>
</gene>
<accession>A0AAT9GFQ1</accession>
<protein>
    <submittedName>
        <fullName evidence="1">Alpha/beta hydrolase family protein</fullName>
    </submittedName>
</protein>
<dbReference type="GO" id="GO:0016747">
    <property type="term" value="F:acyltransferase activity, transferring groups other than amino-acyl groups"/>
    <property type="evidence" value="ECO:0007669"/>
    <property type="project" value="TreeGrafter"/>
</dbReference>
<dbReference type="EMBL" id="AP029612">
    <property type="protein sequence ID" value="BFG69398.1"/>
    <property type="molecule type" value="Genomic_DNA"/>
</dbReference>
<dbReference type="Pfam" id="PF00756">
    <property type="entry name" value="Esterase"/>
    <property type="match status" value="1"/>
</dbReference>
<dbReference type="PANTHER" id="PTHR48098:SF1">
    <property type="entry name" value="DIACYLGLYCEROL ACYLTRANSFERASE_MYCOLYLTRANSFERASE AG85A"/>
    <property type="match status" value="1"/>
</dbReference>
<organism evidence="1">
    <name type="scientific">Sediminibacterium sp. KACHI17</name>
    <dbReference type="NCBI Taxonomy" id="1751071"/>
    <lineage>
        <taxon>Bacteria</taxon>
        <taxon>Pseudomonadati</taxon>
        <taxon>Bacteroidota</taxon>
        <taxon>Chitinophagia</taxon>
        <taxon>Chitinophagales</taxon>
        <taxon>Chitinophagaceae</taxon>
        <taxon>Sediminibacterium</taxon>
    </lineage>
</organism>
<dbReference type="InterPro" id="IPR029058">
    <property type="entry name" value="AB_hydrolase_fold"/>
</dbReference>
<dbReference type="Gene3D" id="3.40.50.1820">
    <property type="entry name" value="alpha/beta hydrolase"/>
    <property type="match status" value="1"/>
</dbReference>
<reference evidence="1" key="1">
    <citation type="submission" date="2024-02" db="EMBL/GenBank/DDBJ databases">
        <title>Sediminibacterium planktonica sp. nov. and Sediminibacterium longus sp. nov., isolated from surface lake and river water.</title>
        <authorList>
            <person name="Watanabe K."/>
            <person name="Takemine S."/>
            <person name="Ishii Y."/>
            <person name="Ogata Y."/>
            <person name="Shindo C."/>
            <person name="Suda W."/>
        </authorList>
    </citation>
    <scope>NUCLEOTIDE SEQUENCE</scope>
    <source>
        <strain evidence="1">KACHI17</strain>
    </source>
</reference>
<proteinExistence type="predicted"/>